<proteinExistence type="predicted"/>
<evidence type="ECO:0000313" key="3">
    <source>
        <dbReference type="EMBL" id="KAL0564262.1"/>
    </source>
</evidence>
<protein>
    <submittedName>
        <fullName evidence="3">Uncharacterized protein</fullName>
    </submittedName>
</protein>
<dbReference type="Proteomes" id="UP001465976">
    <property type="component" value="Unassembled WGS sequence"/>
</dbReference>
<evidence type="ECO:0000313" key="4">
    <source>
        <dbReference type="Proteomes" id="UP001465976"/>
    </source>
</evidence>
<accession>A0ABR3EN18</accession>
<feature type="region of interest" description="Disordered" evidence="1">
    <location>
        <begin position="215"/>
        <end position="274"/>
    </location>
</feature>
<gene>
    <name evidence="3" type="ORF">V5O48_017787</name>
</gene>
<feature type="transmembrane region" description="Helical" evidence="2">
    <location>
        <begin position="151"/>
        <end position="174"/>
    </location>
</feature>
<name>A0ABR3EN18_9AGAR</name>
<dbReference type="Gene3D" id="2.60.120.260">
    <property type="entry name" value="Galactose-binding domain-like"/>
    <property type="match status" value="1"/>
</dbReference>
<sequence>MQRVDDGDQARLTYSGKDWKSAFPRKEAEYKWTSHGTANSGSFVTFPFNGTAVQVRGTIHPWKSEQLPRTTFNLDSSPNEITFVGTPTNDTQYNQLFFNTSQLQVAEHSLRMTFLNPESVLWLDYIDYMPTTSQTSTAPAQASQNHTSKGLAVGISVLATVVFSGIVLGGLWWLRRRRLRRSGSEADQTQVPARTNVEISQYHVEPYVYPTSSVPPKFLDHSDGSGKVVHASESQINHSTGSGPSRGPTSQVAQASPAVPSVSQDEDPPPRYEG</sequence>
<evidence type="ECO:0000256" key="2">
    <source>
        <dbReference type="SAM" id="Phobius"/>
    </source>
</evidence>
<keyword evidence="2" id="KW-0812">Transmembrane</keyword>
<dbReference type="EMBL" id="JBAHYK010002895">
    <property type="protein sequence ID" value="KAL0564262.1"/>
    <property type="molecule type" value="Genomic_DNA"/>
</dbReference>
<comment type="caution">
    <text evidence="3">The sequence shown here is derived from an EMBL/GenBank/DDBJ whole genome shotgun (WGS) entry which is preliminary data.</text>
</comment>
<keyword evidence="4" id="KW-1185">Reference proteome</keyword>
<organism evidence="3 4">
    <name type="scientific">Marasmius crinis-equi</name>
    <dbReference type="NCBI Taxonomy" id="585013"/>
    <lineage>
        <taxon>Eukaryota</taxon>
        <taxon>Fungi</taxon>
        <taxon>Dikarya</taxon>
        <taxon>Basidiomycota</taxon>
        <taxon>Agaricomycotina</taxon>
        <taxon>Agaricomycetes</taxon>
        <taxon>Agaricomycetidae</taxon>
        <taxon>Agaricales</taxon>
        <taxon>Marasmiineae</taxon>
        <taxon>Marasmiaceae</taxon>
        <taxon>Marasmius</taxon>
    </lineage>
</organism>
<reference evidence="3 4" key="1">
    <citation type="submission" date="2024-02" db="EMBL/GenBank/DDBJ databases">
        <title>A draft genome for the cacao thread blight pathogen Marasmius crinis-equi.</title>
        <authorList>
            <person name="Cohen S.P."/>
            <person name="Baruah I.K."/>
            <person name="Amoako-Attah I."/>
            <person name="Bukari Y."/>
            <person name="Meinhardt L.W."/>
            <person name="Bailey B.A."/>
        </authorList>
    </citation>
    <scope>NUCLEOTIDE SEQUENCE [LARGE SCALE GENOMIC DNA]</scope>
    <source>
        <strain evidence="3 4">GH-76</strain>
    </source>
</reference>
<evidence type="ECO:0000256" key="1">
    <source>
        <dbReference type="SAM" id="MobiDB-lite"/>
    </source>
</evidence>
<keyword evidence="2" id="KW-1133">Transmembrane helix</keyword>
<keyword evidence="2" id="KW-0472">Membrane</keyword>
<feature type="compositionally biased region" description="Low complexity" evidence="1">
    <location>
        <begin position="239"/>
        <end position="250"/>
    </location>
</feature>